<gene>
    <name evidence="1" type="ORF">D3874_17735</name>
</gene>
<name>A0A418WF54_9PROT</name>
<dbReference type="Proteomes" id="UP000284605">
    <property type="component" value="Unassembled WGS sequence"/>
</dbReference>
<evidence type="ECO:0000313" key="2">
    <source>
        <dbReference type="Proteomes" id="UP000284605"/>
    </source>
</evidence>
<proteinExistence type="predicted"/>
<dbReference type="AlphaFoldDB" id="A0A418WF54"/>
<sequence>MGARYQLRRIRDEQNPLHKGACVVKGYVTLVGLLLVLAASPGHADDRGRLVVRDARGRVVERVSPGTGDTLIRRDAEGRRLGTVKPGAGDRLRLYDRDG</sequence>
<organism evidence="1 2">
    <name type="scientific">Oleomonas cavernae</name>
    <dbReference type="NCBI Taxonomy" id="2320859"/>
    <lineage>
        <taxon>Bacteria</taxon>
        <taxon>Pseudomonadati</taxon>
        <taxon>Pseudomonadota</taxon>
        <taxon>Alphaproteobacteria</taxon>
        <taxon>Acetobacterales</taxon>
        <taxon>Acetobacteraceae</taxon>
        <taxon>Oleomonas</taxon>
    </lineage>
</organism>
<protein>
    <submittedName>
        <fullName evidence="1">Uncharacterized protein</fullName>
    </submittedName>
</protein>
<reference evidence="1 2" key="1">
    <citation type="submission" date="2018-09" db="EMBL/GenBank/DDBJ databases">
        <authorList>
            <person name="Zhu H."/>
        </authorList>
    </citation>
    <scope>NUCLEOTIDE SEQUENCE [LARGE SCALE GENOMIC DNA]</scope>
    <source>
        <strain evidence="1 2">K1W22B-8</strain>
    </source>
</reference>
<accession>A0A418WF54</accession>
<comment type="caution">
    <text evidence="1">The sequence shown here is derived from an EMBL/GenBank/DDBJ whole genome shotgun (WGS) entry which is preliminary data.</text>
</comment>
<dbReference type="EMBL" id="QYUK01000011">
    <property type="protein sequence ID" value="RJF88610.1"/>
    <property type="molecule type" value="Genomic_DNA"/>
</dbReference>
<keyword evidence="2" id="KW-1185">Reference proteome</keyword>
<evidence type="ECO:0000313" key="1">
    <source>
        <dbReference type="EMBL" id="RJF88610.1"/>
    </source>
</evidence>